<comment type="caution">
    <text evidence="2">The sequence shown here is derived from an EMBL/GenBank/DDBJ whole genome shotgun (WGS) entry which is preliminary data.</text>
</comment>
<proteinExistence type="predicted"/>
<dbReference type="OrthoDB" id="660555at2759"/>
<protein>
    <submittedName>
        <fullName evidence="2">Uncharacterized protein</fullName>
    </submittedName>
</protein>
<evidence type="ECO:0000256" key="1">
    <source>
        <dbReference type="SAM" id="MobiDB-lite"/>
    </source>
</evidence>
<dbReference type="AlphaFoldDB" id="A0A1Y2HZ08"/>
<name>A0A1Y2HZ08_9FUNG</name>
<dbReference type="EMBL" id="MCFL01000009">
    <property type="protein sequence ID" value="ORZ38402.1"/>
    <property type="molecule type" value="Genomic_DNA"/>
</dbReference>
<accession>A0A1Y2HZ08</accession>
<dbReference type="Proteomes" id="UP000193411">
    <property type="component" value="Unassembled WGS sequence"/>
</dbReference>
<sequence>MAPFEYPRENRRQIPPQPPLPTHVSALRLYSLPRRKNRPVHPTALHSAPACPSPVATFTFGYAHLTHPFAQYPTSLARYLDVDMHSSGSGLGLVPHGGHAGSGSFGAGAGFDSSIPIAQRRAVTGFFAGSEWGALLLTTNAAANIQLYQIDPQSFTLIKIAECYLGANIQGLERLRIGTNPKGLLIRPFQL</sequence>
<evidence type="ECO:0000313" key="3">
    <source>
        <dbReference type="Proteomes" id="UP000193411"/>
    </source>
</evidence>
<feature type="compositionally biased region" description="Basic and acidic residues" evidence="1">
    <location>
        <begin position="1"/>
        <end position="12"/>
    </location>
</feature>
<evidence type="ECO:0000313" key="2">
    <source>
        <dbReference type="EMBL" id="ORZ38402.1"/>
    </source>
</evidence>
<keyword evidence="3" id="KW-1185">Reference proteome</keyword>
<reference evidence="2 3" key="1">
    <citation type="submission" date="2016-07" db="EMBL/GenBank/DDBJ databases">
        <title>Pervasive Adenine N6-methylation of Active Genes in Fungi.</title>
        <authorList>
            <consortium name="DOE Joint Genome Institute"/>
            <person name="Mondo S.J."/>
            <person name="Dannebaum R.O."/>
            <person name="Kuo R.C."/>
            <person name="Labutti K."/>
            <person name="Haridas S."/>
            <person name="Kuo A."/>
            <person name="Salamov A."/>
            <person name="Ahrendt S.R."/>
            <person name="Lipzen A."/>
            <person name="Sullivan W."/>
            <person name="Andreopoulos W.B."/>
            <person name="Clum A."/>
            <person name="Lindquist E."/>
            <person name="Daum C."/>
            <person name="Ramamoorthy G.K."/>
            <person name="Gryganskyi A."/>
            <person name="Culley D."/>
            <person name="Magnuson J.K."/>
            <person name="James T.Y."/>
            <person name="O'Malley M.A."/>
            <person name="Stajich J.E."/>
            <person name="Spatafora J.W."/>
            <person name="Visel A."/>
            <person name="Grigoriev I.V."/>
        </authorList>
    </citation>
    <scope>NUCLEOTIDE SEQUENCE [LARGE SCALE GENOMIC DNA]</scope>
    <source>
        <strain evidence="2 3">PL171</strain>
    </source>
</reference>
<organism evidence="2 3">
    <name type="scientific">Catenaria anguillulae PL171</name>
    <dbReference type="NCBI Taxonomy" id="765915"/>
    <lineage>
        <taxon>Eukaryota</taxon>
        <taxon>Fungi</taxon>
        <taxon>Fungi incertae sedis</taxon>
        <taxon>Blastocladiomycota</taxon>
        <taxon>Blastocladiomycetes</taxon>
        <taxon>Blastocladiales</taxon>
        <taxon>Catenariaceae</taxon>
        <taxon>Catenaria</taxon>
    </lineage>
</organism>
<gene>
    <name evidence="2" type="ORF">BCR44DRAFT_55798</name>
</gene>
<feature type="region of interest" description="Disordered" evidence="1">
    <location>
        <begin position="1"/>
        <end position="22"/>
    </location>
</feature>